<accession>A0A0A9FP67</accession>
<evidence type="ECO:0000313" key="1">
    <source>
        <dbReference type="EMBL" id="JAE14600.1"/>
    </source>
</evidence>
<name>A0A0A9FP67_ARUDO</name>
<organism evidence="1">
    <name type="scientific">Arundo donax</name>
    <name type="common">Giant reed</name>
    <name type="synonym">Donax arundinaceus</name>
    <dbReference type="NCBI Taxonomy" id="35708"/>
    <lineage>
        <taxon>Eukaryota</taxon>
        <taxon>Viridiplantae</taxon>
        <taxon>Streptophyta</taxon>
        <taxon>Embryophyta</taxon>
        <taxon>Tracheophyta</taxon>
        <taxon>Spermatophyta</taxon>
        <taxon>Magnoliopsida</taxon>
        <taxon>Liliopsida</taxon>
        <taxon>Poales</taxon>
        <taxon>Poaceae</taxon>
        <taxon>PACMAD clade</taxon>
        <taxon>Arundinoideae</taxon>
        <taxon>Arundineae</taxon>
        <taxon>Arundo</taxon>
    </lineage>
</organism>
<sequence length="79" mass="8488">MGCNLFILDSSENPLVSISCSNIFPTCAFSFIFYTCPFHANVHRVACAPGYSVDTTVSNNIHSMSALTTLGSTVSIYSL</sequence>
<dbReference type="EMBL" id="GBRH01183296">
    <property type="protein sequence ID" value="JAE14600.1"/>
    <property type="molecule type" value="Transcribed_RNA"/>
</dbReference>
<dbReference type="AlphaFoldDB" id="A0A0A9FP67"/>
<reference evidence="1" key="1">
    <citation type="submission" date="2014-09" db="EMBL/GenBank/DDBJ databases">
        <authorList>
            <person name="Magalhaes I.L.F."/>
            <person name="Oliveira U."/>
            <person name="Santos F.R."/>
            <person name="Vidigal T.H.D.A."/>
            <person name="Brescovit A.D."/>
            <person name="Santos A.J."/>
        </authorList>
    </citation>
    <scope>NUCLEOTIDE SEQUENCE</scope>
    <source>
        <tissue evidence="1">Shoot tissue taken approximately 20 cm above the soil surface</tissue>
    </source>
</reference>
<reference evidence="1" key="2">
    <citation type="journal article" date="2015" name="Data Brief">
        <title>Shoot transcriptome of the giant reed, Arundo donax.</title>
        <authorList>
            <person name="Barrero R.A."/>
            <person name="Guerrero F.D."/>
            <person name="Moolhuijzen P."/>
            <person name="Goolsby J.A."/>
            <person name="Tidwell J."/>
            <person name="Bellgard S.E."/>
            <person name="Bellgard M.I."/>
        </authorList>
    </citation>
    <scope>NUCLEOTIDE SEQUENCE</scope>
    <source>
        <tissue evidence="1">Shoot tissue taken approximately 20 cm above the soil surface</tissue>
    </source>
</reference>
<protein>
    <submittedName>
        <fullName evidence="1">Uncharacterized protein</fullName>
    </submittedName>
</protein>
<proteinExistence type="predicted"/>